<feature type="domain" description="dsRNA binding" evidence="3">
    <location>
        <begin position="93"/>
        <end position="164"/>
    </location>
</feature>
<evidence type="ECO:0000256" key="2">
    <source>
        <dbReference type="SAM" id="MobiDB-lite"/>
    </source>
</evidence>
<dbReference type="Pfam" id="PF24995">
    <property type="entry name" value="DSRM_2"/>
    <property type="match status" value="1"/>
</dbReference>
<name>A0A8J5TBC8_ZIZPA</name>
<dbReference type="InterPro" id="IPR056755">
    <property type="entry name" value="DSRM_2"/>
</dbReference>
<dbReference type="Proteomes" id="UP000729402">
    <property type="component" value="Unassembled WGS sequence"/>
</dbReference>
<dbReference type="AlphaFoldDB" id="A0A8J5TBC8"/>
<proteinExistence type="predicted"/>
<evidence type="ECO:0000313" key="5">
    <source>
        <dbReference type="Proteomes" id="UP000729402"/>
    </source>
</evidence>
<feature type="compositionally biased region" description="Polar residues" evidence="2">
    <location>
        <begin position="47"/>
        <end position="57"/>
    </location>
</feature>
<dbReference type="OrthoDB" id="1743388at2759"/>
<gene>
    <name evidence="4" type="ORF">GUJ93_ZPchr0016g2584</name>
</gene>
<dbReference type="FunFam" id="3.30.160.20:FF:000058">
    <property type="entry name" value="Small RNA 2"/>
    <property type="match status" value="1"/>
</dbReference>
<organism evidence="4 5">
    <name type="scientific">Zizania palustris</name>
    <name type="common">Northern wild rice</name>
    <dbReference type="NCBI Taxonomy" id="103762"/>
    <lineage>
        <taxon>Eukaryota</taxon>
        <taxon>Viridiplantae</taxon>
        <taxon>Streptophyta</taxon>
        <taxon>Embryophyta</taxon>
        <taxon>Tracheophyta</taxon>
        <taxon>Spermatophyta</taxon>
        <taxon>Magnoliopsida</taxon>
        <taxon>Liliopsida</taxon>
        <taxon>Poales</taxon>
        <taxon>Poaceae</taxon>
        <taxon>BOP clade</taxon>
        <taxon>Oryzoideae</taxon>
        <taxon>Oryzeae</taxon>
        <taxon>Zizaniinae</taxon>
        <taxon>Zizania</taxon>
    </lineage>
</organism>
<feature type="region of interest" description="Disordered" evidence="2">
    <location>
        <begin position="34"/>
        <end position="65"/>
    </location>
</feature>
<keyword evidence="5" id="KW-1185">Reference proteome</keyword>
<evidence type="ECO:0000313" key="4">
    <source>
        <dbReference type="EMBL" id="KAG8083654.1"/>
    </source>
</evidence>
<dbReference type="EMBL" id="JAAALK010000084">
    <property type="protein sequence ID" value="KAG8083654.1"/>
    <property type="molecule type" value="Genomic_DNA"/>
</dbReference>
<protein>
    <recommendedName>
        <fullName evidence="3">dsRNA binding domain-containing protein</fullName>
    </recommendedName>
</protein>
<comment type="caution">
    <text evidence="4">The sequence shown here is derived from an EMBL/GenBank/DDBJ whole genome shotgun (WGS) entry which is preliminary data.</text>
</comment>
<keyword evidence="1" id="KW-0694">RNA-binding</keyword>
<reference evidence="4" key="1">
    <citation type="journal article" date="2021" name="bioRxiv">
        <title>Whole Genome Assembly and Annotation of Northern Wild Rice, Zizania palustris L., Supports a Whole Genome Duplication in the Zizania Genus.</title>
        <authorList>
            <person name="Haas M."/>
            <person name="Kono T."/>
            <person name="Macchietto M."/>
            <person name="Millas R."/>
            <person name="McGilp L."/>
            <person name="Shao M."/>
            <person name="Duquette J."/>
            <person name="Hirsch C.N."/>
            <person name="Kimball J."/>
        </authorList>
    </citation>
    <scope>NUCLEOTIDE SEQUENCE</scope>
    <source>
        <tissue evidence="4">Fresh leaf tissue</tissue>
    </source>
</reference>
<dbReference type="GO" id="GO:0003723">
    <property type="term" value="F:RNA binding"/>
    <property type="evidence" value="ECO:0007669"/>
    <property type="project" value="UniProtKB-KW"/>
</dbReference>
<reference evidence="4" key="2">
    <citation type="submission" date="2021-02" db="EMBL/GenBank/DDBJ databases">
        <authorList>
            <person name="Kimball J.A."/>
            <person name="Haas M.W."/>
            <person name="Macchietto M."/>
            <person name="Kono T."/>
            <person name="Duquette J."/>
            <person name="Shao M."/>
        </authorList>
    </citation>
    <scope>NUCLEOTIDE SEQUENCE</scope>
    <source>
        <tissue evidence="4">Fresh leaf tissue</tissue>
    </source>
</reference>
<evidence type="ECO:0000259" key="3">
    <source>
        <dbReference type="Pfam" id="PF24995"/>
    </source>
</evidence>
<accession>A0A8J5TBC8</accession>
<sequence length="206" mass="22326">MSGYPLPQHERPPWASTAQAWRWSAATALNAAPVDEGRVIPPKQRMAESSSETTPQRKSWPRGNTKCCEAAANRSEGRLMPTPPTMTPKALIHQKYGAKASYRVEEVREAVDGGCPGLMVPQQARSVYRCSLDLPGLTVVTPGTFVRKKDAEQAAAQIAVDKLGIQPTAIAPSTPAEAWDELIARISCFFTDEVSVILFHLGVVSS</sequence>
<evidence type="ECO:0000256" key="1">
    <source>
        <dbReference type="ARBA" id="ARBA00022884"/>
    </source>
</evidence>